<feature type="chain" id="PRO_5046086873" description="Lipocalin-like domain-containing protein" evidence="1">
    <location>
        <begin position="21"/>
        <end position="392"/>
    </location>
</feature>
<dbReference type="RefSeq" id="WP_386807696.1">
    <property type="nucleotide sequence ID" value="NZ_JBHTMV010000003.1"/>
</dbReference>
<sequence length="392" mass="45218">MKNYKLTFLFLLFSIMLCVAQEDKIIGEWLLTKVEVGDKIEQPYYITNFSKNGHMIVMGMGAGTWEFDKKANKIVMKSELDKDFNGDNSIISISNKELVVTKDEAKLYYLKVDQKNIESENKASGFVGEWKLINETNQTQLLKIELPNLFTFNEILEVSSTTTTGTWMYNSKEKKVIFIGRTRLFDGESTVKEISENKFIIDHNGLEIMGEKNTSNVTIERLNFTFEDLPEESTEDSPWTDFDVLLNKLSNVKHLKYKQGRLINGTNSFVYSTLLSTVKVNSNDRRVHLNNFSITQNDTLQYSESVKGYLYNEYNNFFPQEEPYPFKVINTEPVTVAAGTFNCKIVEGFEGDSKIKFWMIIDQPGVYAKIIREEIDPFGDLDYLVIELEEIK</sequence>
<keyword evidence="1" id="KW-0732">Signal</keyword>
<evidence type="ECO:0008006" key="4">
    <source>
        <dbReference type="Google" id="ProtNLM"/>
    </source>
</evidence>
<dbReference type="EMBL" id="JBHTMV010000003">
    <property type="protein sequence ID" value="MFD1292832.1"/>
    <property type="molecule type" value="Genomic_DNA"/>
</dbReference>
<evidence type="ECO:0000313" key="3">
    <source>
        <dbReference type="Proteomes" id="UP001597241"/>
    </source>
</evidence>
<dbReference type="Proteomes" id="UP001597241">
    <property type="component" value="Unassembled WGS sequence"/>
</dbReference>
<organism evidence="2 3">
    <name type="scientific">Lutibacter holmesii</name>
    <dbReference type="NCBI Taxonomy" id="1137985"/>
    <lineage>
        <taxon>Bacteria</taxon>
        <taxon>Pseudomonadati</taxon>
        <taxon>Bacteroidota</taxon>
        <taxon>Flavobacteriia</taxon>
        <taxon>Flavobacteriales</taxon>
        <taxon>Flavobacteriaceae</taxon>
        <taxon>Lutibacter</taxon>
    </lineage>
</organism>
<name>A0ABW3WL27_9FLAO</name>
<accession>A0ABW3WL27</accession>
<proteinExistence type="predicted"/>
<gene>
    <name evidence="2" type="ORF">ACFQ5N_03195</name>
</gene>
<keyword evidence="3" id="KW-1185">Reference proteome</keyword>
<reference evidence="3" key="1">
    <citation type="journal article" date="2019" name="Int. J. Syst. Evol. Microbiol.">
        <title>The Global Catalogue of Microorganisms (GCM) 10K type strain sequencing project: providing services to taxonomists for standard genome sequencing and annotation.</title>
        <authorList>
            <consortium name="The Broad Institute Genomics Platform"/>
            <consortium name="The Broad Institute Genome Sequencing Center for Infectious Disease"/>
            <person name="Wu L."/>
            <person name="Ma J."/>
        </authorList>
    </citation>
    <scope>NUCLEOTIDE SEQUENCE [LARGE SCALE GENOMIC DNA]</scope>
    <source>
        <strain evidence="3">CCUG 62221</strain>
    </source>
</reference>
<evidence type="ECO:0000313" key="2">
    <source>
        <dbReference type="EMBL" id="MFD1292832.1"/>
    </source>
</evidence>
<protein>
    <recommendedName>
        <fullName evidence="4">Lipocalin-like domain-containing protein</fullName>
    </recommendedName>
</protein>
<feature type="signal peptide" evidence="1">
    <location>
        <begin position="1"/>
        <end position="20"/>
    </location>
</feature>
<comment type="caution">
    <text evidence="2">The sequence shown here is derived from an EMBL/GenBank/DDBJ whole genome shotgun (WGS) entry which is preliminary data.</text>
</comment>
<evidence type="ECO:0000256" key="1">
    <source>
        <dbReference type="SAM" id="SignalP"/>
    </source>
</evidence>